<feature type="compositionally biased region" description="Basic and acidic residues" evidence="8">
    <location>
        <begin position="876"/>
        <end position="929"/>
    </location>
</feature>
<keyword evidence="7" id="KW-0479">Metal-binding</keyword>
<dbReference type="GO" id="GO:1990838">
    <property type="term" value="F:poly(U)-specific exoribonuclease activity, producing 3' uridine cyclic phosphate ends"/>
    <property type="evidence" value="ECO:0007669"/>
    <property type="project" value="UniProtKB-UniRule"/>
</dbReference>
<feature type="compositionally biased region" description="Basic and acidic residues" evidence="8">
    <location>
        <begin position="359"/>
        <end position="374"/>
    </location>
</feature>
<dbReference type="GO" id="GO:0034477">
    <property type="term" value="P:U6 snRNA 3'-end processing"/>
    <property type="evidence" value="ECO:0007669"/>
    <property type="project" value="UniProtKB-UniRule"/>
</dbReference>
<evidence type="ECO:0000313" key="10">
    <source>
        <dbReference type="EMBL" id="CAI9736967.1"/>
    </source>
</evidence>
<keyword evidence="4 6" id="KW-0539">Nucleus</keyword>
<feature type="compositionally biased region" description="Basic and acidic residues" evidence="8">
    <location>
        <begin position="453"/>
        <end position="475"/>
    </location>
</feature>
<dbReference type="PROSITE" id="PS50103">
    <property type="entry name" value="ZF_C3H1"/>
    <property type="match status" value="1"/>
</dbReference>
<dbReference type="InterPro" id="IPR000571">
    <property type="entry name" value="Znf_CCCH"/>
</dbReference>
<feature type="region of interest" description="Disordered" evidence="8">
    <location>
        <begin position="1666"/>
        <end position="1711"/>
    </location>
</feature>
<feature type="compositionally biased region" description="Basic residues" evidence="8">
    <location>
        <begin position="258"/>
        <end position="269"/>
    </location>
</feature>
<sequence length="1935" mass="223553">MSKSRRKVTVDTAKSVSDESEKRKPSVFERLGPGGGQRKYEYEPERMDKTAYVDKCRNWLLTRACPFGSKCKFLHGPFSEETNGPENRSRSSKRHESDNTDDIKLKLKSHRDKGSDRKRKTENSSTEKRSHSKIKHEKEGKIKSTVVVKKPVDPESEIDSEEPEEWSEDDSLKNLDFKEELTLVRKRQELQRALSNLPAPPEEQRENLTIEKKIHRHMLSGEHSVRVTSSESGSLRSSPEPSKQHSKKNMKPCLNPSSKKKEKKKHKTSKSPLNKIKSSQSSIEQLSKEKKIQLGEERERDRDRDRDVHHKIRMKKKKHKESLSETETKSPELESLRGHKVPTPLFDSVSSKSKRVLSPKHDWQKELKPLRPLDDGDGYSVSSKKSRHSRSPSIGEKSRHKKSLSPALEKRSKRSPLAGVSQERDSIIEKLSMRKRSRTRGITPDKLPSLPLSKDRSLSSDDDRSAHSSLHEGEKRKSKKGRLPERVHVSRGKLSKSDRAMYPESSGSRQSEWRNESPPRERRDRRNRDFTPERAIKTVSSSSSRDHDKLERDPKLSKKKESSSSSSSGNNKSLDSAEGRTDRKRQFKEEKLIPVCNPEVQDQQNFVKSRRLLPEHTESTINPSRRGLSPKESYGSCHSRSPSRQRRETREQSPFEVMQMRRKDINDDYRHEEHTTPDSPGRSRLLPNNNYFPENCDYSPGRQMMERGERFMDYRSDTRVDNRYPQPADRYAFDERRRYNEEPVGTVYDDRSHYDSSRGRSSRDLYERERYERVPQPGRPDPRYEEAKDPLGYDRGLPPEFRDPTSELWEIRGRGRGRVNPRSRGRQADAGGHRGRGYVPPPEDRLPGLGRAERPSRRSEWERHRDDYFGPEPPEWSDHRNERSLPGHDDPRQELHDIPDMRRTRRPDGRDDWRNGRRDAEELYDRRPELGTGLLMTPDRIDMRTDRWESRQPGEGPRRPELRKDEPKLEDRLDKRNVSPGEKERLDRRKRPRDQEPDQARSRSPSLKHHRDTSPVESFHSHSSVGEHRPDPPVNREWIHNRWPPNQNDLLREKEGPLPDGSPWPGARQRSPLPKHILDKKRGKEWDPGRGMREKEFLDKEADRLKVKDPEKPKDVDNPLLYDDVKGLMMRKLRPKKKEKRKRSSSKSPSLDGKDKKRVCHGVSPKVAASHDEKDKPSAQPSQNQELTFSDWSDDESADDILNRPEEPQQEPVIPIIEPHIKEDRFKRSPGRGGFIPQPIRQMHNPKEEYRMWQPHKERNSRYHWEKPNLSTMPRLPLNRTLLDRHHKEISDICFRMKPELLPRLLPDPEPMSDFRPQPDSSNHGNLVDIMPNVIKQPLLGDAPGCVPLHSLVAMSMAGPPMNSPLLSGILPHNSLSQPNMNNLPPLSLSLPSCLPNPPMSINMHPMHNMAANMNFAPPLPNPPNPVATPAPRQNSDINGIDLDTESMQYEEISSEEESMTGDLDLDLLGVGGDKKKKKKSIVDVLNIDWSHMMQTNRPKPTEQLGSALQGFRPGRIFSKIGVSRQFAGDFIFIKLQDICNKHLTEIKETNEQGKDQPNENSTTENSTNENSTKDTNPPEVDQFKFRNHIAALHMASVKKNKDRSNLLHDIGSHRRALCARRDLEIRRQLCQIDKNVEQPSLYPTQIFDSDLCSILMASGRIVDYSGSSDSDLGDEEDSKESCLKRKSPCSATPEKEINTKRRHRDPLPLPDDIKNMFKEKEISVVDNPDFHEGRIRSFPHLAGNWATHVYIEVERNEHFAEIQRLLLSELEPFADFKAYSQLHLSLSKTVPIRHHWIQPLTDSLSVSLQDAVSTSCGFCAIKLYTNDENTRTFLSLQVTSSTDTLFDYTTYVDKAFKDFNLPPFYSDPSFHVSIAWSLGDVINAIPEETMQNLQNHLDDYLSEHINSFVISITEIHCQIGNKHFKFPLKSRNRY</sequence>
<feature type="compositionally biased region" description="Basic residues" evidence="8">
    <location>
        <begin position="814"/>
        <end position="825"/>
    </location>
</feature>
<keyword evidence="1 6" id="KW-0540">Nuclease</keyword>
<evidence type="ECO:0000256" key="2">
    <source>
        <dbReference type="ARBA" id="ARBA00022801"/>
    </source>
</evidence>
<feature type="compositionally biased region" description="Basic residues" evidence="8">
    <location>
        <begin position="309"/>
        <end position="320"/>
    </location>
</feature>
<feature type="compositionally biased region" description="Basic and acidic residues" evidence="8">
    <location>
        <begin position="112"/>
        <end position="129"/>
    </location>
</feature>
<feature type="domain" description="C3H1-type" evidence="9">
    <location>
        <begin position="55"/>
        <end position="78"/>
    </location>
</feature>
<dbReference type="SMART" id="SM00356">
    <property type="entry name" value="ZnF_C3H1"/>
    <property type="match status" value="1"/>
</dbReference>
<keyword evidence="7" id="KW-0862">Zinc</keyword>
<feature type="region of interest" description="Disordered" evidence="8">
    <location>
        <begin position="1549"/>
        <end position="1581"/>
    </location>
</feature>
<evidence type="ECO:0000256" key="1">
    <source>
        <dbReference type="ARBA" id="ARBA00022722"/>
    </source>
</evidence>
<evidence type="ECO:0000256" key="4">
    <source>
        <dbReference type="ARBA" id="ARBA00023242"/>
    </source>
</evidence>
<comment type="subcellular location">
    <subcellularLocation>
        <location evidence="6">Nucleus</location>
    </subcellularLocation>
</comment>
<keyword evidence="2 6" id="KW-0378">Hydrolase</keyword>
<dbReference type="PANTHER" id="PTHR13522">
    <property type="entry name" value="U6 SNRNA PHOSPHODIESTERASE 1"/>
    <property type="match status" value="1"/>
</dbReference>
<comment type="similarity">
    <text evidence="6">Belongs to the 2H phosphoesterase superfamily. USB1 family.</text>
</comment>
<feature type="compositionally biased region" description="Basic and acidic residues" evidence="8">
    <location>
        <begin position="286"/>
        <end position="308"/>
    </location>
</feature>
<feature type="compositionally biased region" description="Basic and acidic residues" evidence="8">
    <location>
        <begin position="842"/>
        <end position="868"/>
    </location>
</feature>
<feature type="region of interest" description="Disordered" evidence="8">
    <location>
        <begin position="74"/>
        <end position="173"/>
    </location>
</feature>
<dbReference type="Pfam" id="PF09749">
    <property type="entry name" value="HVSL"/>
    <property type="match status" value="1"/>
</dbReference>
<feature type="compositionally biased region" description="Basic and acidic residues" evidence="8">
    <location>
        <begin position="780"/>
        <end position="792"/>
    </location>
</feature>
<evidence type="ECO:0000256" key="7">
    <source>
        <dbReference type="PROSITE-ProRule" id="PRU00723"/>
    </source>
</evidence>
<protein>
    <recommendedName>
        <fullName evidence="6">U6 snRNA phosphodiesterase</fullName>
        <ecNumber evidence="6">3.1.4.-</ecNumber>
    </recommendedName>
</protein>
<dbReference type="GO" id="GO:0016829">
    <property type="term" value="F:lyase activity"/>
    <property type="evidence" value="ECO:0007669"/>
    <property type="project" value="UniProtKB-KW"/>
</dbReference>
<evidence type="ECO:0000256" key="6">
    <source>
        <dbReference type="HAMAP-Rule" id="MF_03040"/>
    </source>
</evidence>
<evidence type="ECO:0000256" key="8">
    <source>
        <dbReference type="SAM" id="MobiDB-lite"/>
    </source>
</evidence>
<feature type="compositionally biased region" description="Basic and acidic residues" evidence="8">
    <location>
        <begin position="704"/>
        <end position="722"/>
    </location>
</feature>
<feature type="compositionally biased region" description="Low complexity" evidence="8">
    <location>
        <begin position="1559"/>
        <end position="1571"/>
    </location>
</feature>
<feature type="compositionally biased region" description="Basic and acidic residues" evidence="8">
    <location>
        <begin position="645"/>
        <end position="676"/>
    </location>
</feature>
<feature type="compositionally biased region" description="Basic and acidic residues" evidence="8">
    <location>
        <begin position="544"/>
        <end position="562"/>
    </location>
</feature>
<dbReference type="Pfam" id="PF00642">
    <property type="entry name" value="zf-CCCH"/>
    <property type="match status" value="1"/>
</dbReference>
<proteinExistence type="inferred from homology"/>
<dbReference type="HAMAP" id="MF_03040">
    <property type="entry name" value="USB1"/>
    <property type="match status" value="1"/>
</dbReference>
<feature type="compositionally biased region" description="Basic and acidic residues" evidence="8">
    <location>
        <begin position="511"/>
        <end position="536"/>
    </location>
</feature>
<dbReference type="PANTHER" id="PTHR13522:SF3">
    <property type="entry name" value="U6 SNRNA PHOSPHODIESTERASE 1"/>
    <property type="match status" value="1"/>
</dbReference>
<gene>
    <name evidence="10" type="ORF">OCTVUL_1B020694</name>
</gene>
<comment type="function">
    <text evidence="6">Phosphodiesterase responsible for the U6 snRNA 3' end processing. Acts as an exoribonuclease (RNase) responsible for trimming the poly(U) tract of the last nucleotides in the pre-U6 snRNA molecule, leading to the formation of mature U6 snRNA.</text>
</comment>
<feature type="compositionally biased region" description="Basic residues" evidence="8">
    <location>
        <begin position="1129"/>
        <end position="1145"/>
    </location>
</feature>
<feature type="compositionally biased region" description="Basic and acidic residues" evidence="8">
    <location>
        <begin position="422"/>
        <end position="432"/>
    </location>
</feature>
<feature type="compositionally biased region" description="Low complexity" evidence="8">
    <location>
        <begin position="563"/>
        <end position="574"/>
    </location>
</feature>
<evidence type="ECO:0000256" key="5">
    <source>
        <dbReference type="ARBA" id="ARBA00029300"/>
    </source>
</evidence>
<feature type="active site" description="Proton donor/acceptor" evidence="6">
    <location>
        <position position="1784"/>
    </location>
</feature>
<feature type="compositionally biased region" description="Polar residues" evidence="8">
    <location>
        <begin position="276"/>
        <end position="285"/>
    </location>
</feature>
<feature type="region of interest" description="Disordered" evidence="8">
    <location>
        <begin position="193"/>
        <end position="1215"/>
    </location>
</feature>
<evidence type="ECO:0000259" key="9">
    <source>
        <dbReference type="PROSITE" id="PS50103"/>
    </source>
</evidence>
<keyword evidence="7" id="KW-0863">Zinc-finger</keyword>
<feature type="compositionally biased region" description="Low complexity" evidence="8">
    <location>
        <begin position="229"/>
        <end position="241"/>
    </location>
</feature>
<organism evidence="10 11">
    <name type="scientific">Octopus vulgaris</name>
    <name type="common">Common octopus</name>
    <dbReference type="NCBI Taxonomy" id="6645"/>
    <lineage>
        <taxon>Eukaryota</taxon>
        <taxon>Metazoa</taxon>
        <taxon>Spiralia</taxon>
        <taxon>Lophotrochozoa</taxon>
        <taxon>Mollusca</taxon>
        <taxon>Cephalopoda</taxon>
        <taxon>Coleoidea</taxon>
        <taxon>Octopodiformes</taxon>
        <taxon>Octopoda</taxon>
        <taxon>Incirrata</taxon>
        <taxon>Octopodidae</taxon>
        <taxon>Octopus</taxon>
    </lineage>
</organism>
<accession>A0AA36BNR4</accession>
<feature type="compositionally biased region" description="Basic and acidic residues" evidence="8">
    <location>
        <begin position="38"/>
        <end position="47"/>
    </location>
</feature>
<dbReference type="GO" id="GO:0008270">
    <property type="term" value="F:zinc ion binding"/>
    <property type="evidence" value="ECO:0007669"/>
    <property type="project" value="UniProtKB-KW"/>
</dbReference>
<evidence type="ECO:0000313" key="11">
    <source>
        <dbReference type="Proteomes" id="UP001162480"/>
    </source>
</evidence>
<dbReference type="EMBL" id="OX597832">
    <property type="protein sequence ID" value="CAI9736967.1"/>
    <property type="molecule type" value="Genomic_DNA"/>
</dbReference>
<name>A0AA36BNR4_OCTVU</name>
<keyword evidence="11" id="KW-1185">Reference proteome</keyword>
<feature type="compositionally biased region" description="Basic and acidic residues" evidence="8">
    <location>
        <begin position="800"/>
        <end position="813"/>
    </location>
</feature>
<dbReference type="EC" id="3.1.4.-" evidence="6"/>
<reference evidence="10" key="1">
    <citation type="submission" date="2023-08" db="EMBL/GenBank/DDBJ databases">
        <authorList>
            <person name="Alioto T."/>
            <person name="Alioto T."/>
            <person name="Gomez Garrido J."/>
        </authorList>
    </citation>
    <scope>NUCLEOTIDE SEQUENCE</scope>
</reference>
<feature type="compositionally biased region" description="Polar residues" evidence="8">
    <location>
        <begin position="1179"/>
        <end position="1191"/>
    </location>
</feature>
<dbReference type="Gene3D" id="3.90.1140.10">
    <property type="entry name" value="Cyclic phosphodiesterase"/>
    <property type="match status" value="1"/>
</dbReference>
<feature type="compositionally biased region" description="Acidic residues" evidence="8">
    <location>
        <begin position="154"/>
        <end position="169"/>
    </location>
</feature>
<feature type="region of interest" description="Disordered" evidence="8">
    <location>
        <begin position="1"/>
        <end position="47"/>
    </location>
</feature>
<feature type="compositionally biased region" description="Basic and acidic residues" evidence="8">
    <location>
        <begin position="748"/>
        <end position="773"/>
    </location>
</feature>
<dbReference type="GO" id="GO:0005634">
    <property type="term" value="C:nucleus"/>
    <property type="evidence" value="ECO:0007669"/>
    <property type="project" value="UniProtKB-SubCell"/>
</dbReference>
<evidence type="ECO:0000256" key="3">
    <source>
        <dbReference type="ARBA" id="ARBA00023239"/>
    </source>
</evidence>
<comment type="catalytic activity">
    <reaction evidence="5">
        <text>a 3'-end uridylyl-uridine-RNA = a 3'-end 2',3'-cyclophospho-uridine-RNA + uridine</text>
        <dbReference type="Rhea" id="RHEA:46052"/>
        <dbReference type="Rhea" id="RHEA-COMP:17384"/>
        <dbReference type="Rhea" id="RHEA-COMP:17385"/>
        <dbReference type="ChEBI" id="CHEBI:16704"/>
        <dbReference type="ChEBI" id="CHEBI:85643"/>
        <dbReference type="ChEBI" id="CHEBI:85644"/>
    </reaction>
    <physiologicalReaction direction="left-to-right" evidence="5">
        <dbReference type="Rhea" id="RHEA:46053"/>
    </physiologicalReaction>
</comment>
<feature type="compositionally biased region" description="Basic and acidic residues" evidence="8">
    <location>
        <begin position="202"/>
        <end position="212"/>
    </location>
</feature>
<keyword evidence="3" id="KW-0456">Lyase</keyword>
<feature type="compositionally biased region" description="Basic and acidic residues" evidence="8">
    <location>
        <begin position="94"/>
        <end position="105"/>
    </location>
</feature>
<dbReference type="InterPro" id="IPR027521">
    <property type="entry name" value="Usb1"/>
</dbReference>
<feature type="compositionally biased region" description="Basic and acidic residues" evidence="8">
    <location>
        <begin position="321"/>
        <end position="337"/>
    </location>
</feature>
<feature type="compositionally biased region" description="Basic and acidic residues" evidence="8">
    <location>
        <begin position="16"/>
        <end position="27"/>
    </location>
</feature>
<feature type="compositionally biased region" description="Basic and acidic residues" evidence="8">
    <location>
        <begin position="939"/>
        <end position="1001"/>
    </location>
</feature>
<feature type="zinc finger region" description="C3H1-type" evidence="7">
    <location>
        <begin position="55"/>
        <end position="78"/>
    </location>
</feature>
<dbReference type="Proteomes" id="UP001162480">
    <property type="component" value="Chromosome 19"/>
</dbReference>
<feature type="compositionally biased region" description="Basic and acidic residues" evidence="8">
    <location>
        <begin position="1076"/>
        <end position="1117"/>
    </location>
</feature>
<feature type="compositionally biased region" description="Basic and acidic residues" evidence="8">
    <location>
        <begin position="731"/>
        <end position="741"/>
    </location>
</feature>
<feature type="active site" description="Proton donor/acceptor" evidence="6">
    <location>
        <position position="1872"/>
    </location>
</feature>
<feature type="compositionally biased region" description="Basic and acidic residues" evidence="8">
    <location>
        <begin position="1549"/>
        <end position="1558"/>
    </location>
</feature>